<dbReference type="EMBL" id="QCZH01000005">
    <property type="protein sequence ID" value="PWA09824.1"/>
    <property type="molecule type" value="Genomic_DNA"/>
</dbReference>
<dbReference type="PROSITE" id="PS51186">
    <property type="entry name" value="GNAT"/>
    <property type="match status" value="1"/>
</dbReference>
<dbReference type="PANTHER" id="PTHR43877:SF2">
    <property type="entry name" value="AMINOALKYLPHOSPHONATE N-ACETYLTRANSFERASE-RELATED"/>
    <property type="match status" value="1"/>
</dbReference>
<feature type="domain" description="N-acetyltransferase" evidence="3">
    <location>
        <begin position="8"/>
        <end position="153"/>
    </location>
</feature>
<dbReference type="InterPro" id="IPR000182">
    <property type="entry name" value="GNAT_dom"/>
</dbReference>
<evidence type="ECO:0000313" key="4">
    <source>
        <dbReference type="EMBL" id="PWA09824.1"/>
    </source>
</evidence>
<name>A0A2U1JXZ5_9FLAO</name>
<organism evidence="4 5">
    <name type="scientific">Flavobacterium laiguense</name>
    <dbReference type="NCBI Taxonomy" id="2169409"/>
    <lineage>
        <taxon>Bacteria</taxon>
        <taxon>Pseudomonadati</taxon>
        <taxon>Bacteroidota</taxon>
        <taxon>Flavobacteriia</taxon>
        <taxon>Flavobacteriales</taxon>
        <taxon>Flavobacteriaceae</taxon>
        <taxon>Flavobacterium</taxon>
    </lineage>
</organism>
<dbReference type="GO" id="GO:0016747">
    <property type="term" value="F:acyltransferase activity, transferring groups other than amino-acyl groups"/>
    <property type="evidence" value="ECO:0007669"/>
    <property type="project" value="InterPro"/>
</dbReference>
<dbReference type="Pfam" id="PF00583">
    <property type="entry name" value="Acetyltransf_1"/>
    <property type="match status" value="1"/>
</dbReference>
<keyword evidence="2" id="KW-0012">Acyltransferase</keyword>
<sequence length="157" mass="18050">MNSKMKVVKTTSENPDFIALITALDKSLWESYPELKSNYWGNNIIELNPNVVVIYLDEKPVACGCFKKYDKNTMEIKRMFVSPEARGLGLAKKILQELELWAQELGFSFSVLETLYNQKEAISLYQKVGYAIVDNYEPYVGQENSICMKKEIGRMNN</sequence>
<protein>
    <submittedName>
        <fullName evidence="4">N-acetyltransferase</fullName>
    </submittedName>
</protein>
<dbReference type="OrthoDB" id="9803233at2"/>
<keyword evidence="1 4" id="KW-0808">Transferase</keyword>
<proteinExistence type="predicted"/>
<dbReference type="Gene3D" id="3.40.630.30">
    <property type="match status" value="1"/>
</dbReference>
<evidence type="ECO:0000256" key="1">
    <source>
        <dbReference type="ARBA" id="ARBA00022679"/>
    </source>
</evidence>
<gene>
    <name evidence="4" type="ORF">DB891_06525</name>
</gene>
<reference evidence="4 5" key="1">
    <citation type="submission" date="2018-04" db="EMBL/GenBank/DDBJ databases">
        <title>Flavobacterium sp. nov., isolated from glacier ice.</title>
        <authorList>
            <person name="Liu Q."/>
            <person name="Xin Y.-H."/>
        </authorList>
    </citation>
    <scope>NUCLEOTIDE SEQUENCE [LARGE SCALE GENOMIC DNA]</scope>
    <source>
        <strain evidence="4 5">LB2P30</strain>
    </source>
</reference>
<comment type="caution">
    <text evidence="4">The sequence shown here is derived from an EMBL/GenBank/DDBJ whole genome shotgun (WGS) entry which is preliminary data.</text>
</comment>
<keyword evidence="5" id="KW-1185">Reference proteome</keyword>
<dbReference type="CDD" id="cd04301">
    <property type="entry name" value="NAT_SF"/>
    <property type="match status" value="1"/>
</dbReference>
<dbReference type="SUPFAM" id="SSF55729">
    <property type="entry name" value="Acyl-CoA N-acyltransferases (Nat)"/>
    <property type="match status" value="1"/>
</dbReference>
<dbReference type="Proteomes" id="UP000245618">
    <property type="component" value="Unassembled WGS sequence"/>
</dbReference>
<accession>A0A2U1JXZ5</accession>
<evidence type="ECO:0000259" key="3">
    <source>
        <dbReference type="PROSITE" id="PS51186"/>
    </source>
</evidence>
<dbReference type="PANTHER" id="PTHR43877">
    <property type="entry name" value="AMINOALKYLPHOSPHONATE N-ACETYLTRANSFERASE-RELATED-RELATED"/>
    <property type="match status" value="1"/>
</dbReference>
<dbReference type="InterPro" id="IPR050832">
    <property type="entry name" value="Bact_Acetyltransf"/>
</dbReference>
<evidence type="ECO:0000313" key="5">
    <source>
        <dbReference type="Proteomes" id="UP000245618"/>
    </source>
</evidence>
<dbReference type="AlphaFoldDB" id="A0A2U1JXZ5"/>
<dbReference type="InterPro" id="IPR016181">
    <property type="entry name" value="Acyl_CoA_acyltransferase"/>
</dbReference>
<evidence type="ECO:0000256" key="2">
    <source>
        <dbReference type="ARBA" id="ARBA00023315"/>
    </source>
</evidence>